<accession>A0A7W9P989</accession>
<keyword evidence="2" id="KW-1185">Reference proteome</keyword>
<comment type="caution">
    <text evidence="1">The sequence shown here is derived from an EMBL/GenBank/DDBJ whole genome shotgun (WGS) entry which is preliminary data.</text>
</comment>
<evidence type="ECO:0000313" key="2">
    <source>
        <dbReference type="Proteomes" id="UP000540412"/>
    </source>
</evidence>
<evidence type="ECO:0008006" key="3">
    <source>
        <dbReference type="Google" id="ProtNLM"/>
    </source>
</evidence>
<dbReference type="Proteomes" id="UP000540412">
    <property type="component" value="Unassembled WGS sequence"/>
</dbReference>
<proteinExistence type="predicted"/>
<evidence type="ECO:0000313" key="1">
    <source>
        <dbReference type="EMBL" id="MBB5911528.1"/>
    </source>
</evidence>
<dbReference type="RefSeq" id="WP_040749526.1">
    <property type="nucleotide sequence ID" value="NZ_JACHIT010000001.1"/>
</dbReference>
<gene>
    <name evidence="1" type="ORF">BJY24_000395</name>
</gene>
<protein>
    <recommendedName>
        <fullName evidence="3">Resolvase-like protein</fullName>
    </recommendedName>
</protein>
<name>A0A7W9P989_9NOCA</name>
<sequence length="119" mass="12581">MAALRPLMLGYLRDDLVDDPAGWVTVLTDAAAAAGFDLGEVFHERATDSGPIPPQFLALLDALRRTDAHVVAIPEGHLAGHAVPEGCLVNRLRDGADTRIHEVRVGAPSGKSLSEPVRG</sequence>
<dbReference type="AlphaFoldDB" id="A0A7W9P989"/>
<reference evidence="1 2" key="1">
    <citation type="submission" date="2020-08" db="EMBL/GenBank/DDBJ databases">
        <title>Sequencing the genomes of 1000 actinobacteria strains.</title>
        <authorList>
            <person name="Klenk H.-P."/>
        </authorList>
    </citation>
    <scope>NUCLEOTIDE SEQUENCE [LARGE SCALE GENOMIC DNA]</scope>
    <source>
        <strain evidence="1 2">DSM 43582</strain>
    </source>
</reference>
<organism evidence="1 2">
    <name type="scientific">Nocardia transvalensis</name>
    <dbReference type="NCBI Taxonomy" id="37333"/>
    <lineage>
        <taxon>Bacteria</taxon>
        <taxon>Bacillati</taxon>
        <taxon>Actinomycetota</taxon>
        <taxon>Actinomycetes</taxon>
        <taxon>Mycobacteriales</taxon>
        <taxon>Nocardiaceae</taxon>
        <taxon>Nocardia</taxon>
    </lineage>
</organism>
<dbReference type="EMBL" id="JACHIT010000001">
    <property type="protein sequence ID" value="MBB5911528.1"/>
    <property type="molecule type" value="Genomic_DNA"/>
</dbReference>